<reference evidence="2 3" key="1">
    <citation type="submission" date="2020-07" db="EMBL/GenBank/DDBJ databases">
        <title>Complete genome sequence of Mycolicibacterium litorale like strain isolated from cardiac implantable electronic device infection.</title>
        <authorList>
            <person name="Fukano H."/>
            <person name="Miyama H."/>
            <person name="Hoshino Y."/>
        </authorList>
    </citation>
    <scope>NUCLEOTIDE SEQUENCE [LARGE SCALE GENOMIC DNA]</scope>
    <source>
        <strain evidence="2 3">NIIDNTM18</strain>
    </source>
</reference>
<dbReference type="EMBL" id="AP023287">
    <property type="protein sequence ID" value="BCI51929.1"/>
    <property type="molecule type" value="Genomic_DNA"/>
</dbReference>
<dbReference type="AlphaFoldDB" id="A0A6S6P0C5"/>
<proteinExistence type="predicted"/>
<evidence type="ECO:0000313" key="2">
    <source>
        <dbReference type="EMBL" id="BCI51929.1"/>
    </source>
</evidence>
<feature type="domain" description="AB hydrolase-1" evidence="1">
    <location>
        <begin position="58"/>
        <end position="284"/>
    </location>
</feature>
<evidence type="ECO:0000259" key="1">
    <source>
        <dbReference type="Pfam" id="PF12697"/>
    </source>
</evidence>
<sequence length="295" mass="32020">MADGVGHFRGDEAFAHFEAVYRDGMATLPPFDARFDVPTSFGTVRAYRFPGPGPATPVLLLPGRNAPTPMYRSNLPSLLARRTVYTVDLLGEPGMSVQTVPITDADDQARWLDEALVGLRLDRVHVLGTSIGGWAAVNLAVRRPGRVASLVLLDPVMTFDGIPPKILLASLALTVPGVPGVIRRRVLSWVSGGADVSGLVMEARLIDAGTTDFVLEIPAPQRITESQLRSLDIPVLALLAGRSVMLHADRAADRARKTLRHGEIEVWAQASHSISGEYPEEIAERAHRFWDRVDG</sequence>
<dbReference type="RefSeq" id="WP_232100532.1">
    <property type="nucleotide sequence ID" value="NZ_AP023287.1"/>
</dbReference>
<name>A0A6S6P0C5_9MYCO</name>
<dbReference type="GO" id="GO:0016020">
    <property type="term" value="C:membrane"/>
    <property type="evidence" value="ECO:0007669"/>
    <property type="project" value="TreeGrafter"/>
</dbReference>
<dbReference type="InterPro" id="IPR050266">
    <property type="entry name" value="AB_hydrolase_sf"/>
</dbReference>
<accession>A0A6S6P0C5</accession>
<dbReference type="Pfam" id="PF12697">
    <property type="entry name" value="Abhydrolase_6"/>
    <property type="match status" value="1"/>
</dbReference>
<gene>
    <name evidence="2" type="ORF">NIIDNTM18_12070</name>
</gene>
<dbReference type="Proteomes" id="UP000515734">
    <property type="component" value="Chromosome"/>
</dbReference>
<dbReference type="GO" id="GO:0003824">
    <property type="term" value="F:catalytic activity"/>
    <property type="evidence" value="ECO:0007669"/>
    <property type="project" value="UniProtKB-ARBA"/>
</dbReference>
<dbReference type="PANTHER" id="PTHR43798">
    <property type="entry name" value="MONOACYLGLYCEROL LIPASE"/>
    <property type="match status" value="1"/>
</dbReference>
<evidence type="ECO:0000313" key="3">
    <source>
        <dbReference type="Proteomes" id="UP000515734"/>
    </source>
</evidence>
<dbReference type="PANTHER" id="PTHR43798:SF33">
    <property type="entry name" value="HYDROLASE, PUTATIVE (AFU_ORTHOLOGUE AFUA_2G14860)-RELATED"/>
    <property type="match status" value="1"/>
</dbReference>
<protein>
    <submittedName>
        <fullName evidence="2">Carboxylesterase</fullName>
    </submittedName>
</protein>
<organism evidence="2 3">
    <name type="scientific">Mycolicibacterium litorale</name>
    <dbReference type="NCBI Taxonomy" id="758802"/>
    <lineage>
        <taxon>Bacteria</taxon>
        <taxon>Bacillati</taxon>
        <taxon>Actinomycetota</taxon>
        <taxon>Actinomycetes</taxon>
        <taxon>Mycobacteriales</taxon>
        <taxon>Mycobacteriaceae</taxon>
        <taxon>Mycolicibacterium</taxon>
    </lineage>
</organism>
<dbReference type="Gene3D" id="3.40.50.1820">
    <property type="entry name" value="alpha/beta hydrolase"/>
    <property type="match status" value="1"/>
</dbReference>
<dbReference type="InterPro" id="IPR029058">
    <property type="entry name" value="AB_hydrolase_fold"/>
</dbReference>
<dbReference type="InterPro" id="IPR000073">
    <property type="entry name" value="AB_hydrolase_1"/>
</dbReference>
<dbReference type="SUPFAM" id="SSF53474">
    <property type="entry name" value="alpha/beta-Hydrolases"/>
    <property type="match status" value="1"/>
</dbReference>